<dbReference type="KEGG" id="eiv:EIN_408940"/>
<dbReference type="RefSeq" id="XP_004184961.1">
    <property type="nucleotide sequence ID" value="XM_004184913.1"/>
</dbReference>
<organism evidence="2 3">
    <name type="scientific">Entamoeba invadens IP1</name>
    <dbReference type="NCBI Taxonomy" id="370355"/>
    <lineage>
        <taxon>Eukaryota</taxon>
        <taxon>Amoebozoa</taxon>
        <taxon>Evosea</taxon>
        <taxon>Archamoebae</taxon>
        <taxon>Mastigamoebida</taxon>
        <taxon>Entamoebidae</taxon>
        <taxon>Entamoeba</taxon>
    </lineage>
</organism>
<dbReference type="AlphaFoldDB" id="A0A0A1TZK9"/>
<evidence type="ECO:0000256" key="1">
    <source>
        <dbReference type="SAM" id="SignalP"/>
    </source>
</evidence>
<dbReference type="GeneID" id="14884587"/>
<name>A0A0A1TZK9_ENTIV</name>
<dbReference type="VEuPathDB" id="AmoebaDB:EIN_408940"/>
<dbReference type="Proteomes" id="UP000014680">
    <property type="component" value="Unassembled WGS sequence"/>
</dbReference>
<feature type="chain" id="PRO_5013334414" evidence="1">
    <location>
        <begin position="16"/>
        <end position="199"/>
    </location>
</feature>
<keyword evidence="1" id="KW-0732">Signal</keyword>
<gene>
    <name evidence="2" type="ORF">EIN_408940</name>
</gene>
<proteinExistence type="predicted"/>
<reference evidence="2 3" key="1">
    <citation type="submission" date="2012-10" db="EMBL/GenBank/DDBJ databases">
        <authorList>
            <person name="Zafar N."/>
            <person name="Inman J."/>
            <person name="Hall N."/>
            <person name="Lorenzi H."/>
            <person name="Caler E."/>
        </authorList>
    </citation>
    <scope>NUCLEOTIDE SEQUENCE [LARGE SCALE GENOMIC DNA]</scope>
    <source>
        <strain evidence="2 3">IP1</strain>
    </source>
</reference>
<evidence type="ECO:0000313" key="3">
    <source>
        <dbReference type="Proteomes" id="UP000014680"/>
    </source>
</evidence>
<keyword evidence="3" id="KW-1185">Reference proteome</keyword>
<dbReference type="OMA" id="CEDQNCK"/>
<sequence>MVFFIVLFFLYVVESKYYVEITQTGIDEKPVLFKKWELKECYRLSVDKSQSYMYKNKDDVLSEYYYSDSECKNDETLARQITVGENSKTTYEVPEHIAFTSSADDIDCPNRDTLDRNYYTSNVVESGSQFSKYEVREYEGADYLYSLQCEDQNCKSEVSATRIFKCDTCEGVLLNYQMQQCGSPSLVVVISALLLYLLI</sequence>
<dbReference type="EMBL" id="KB207048">
    <property type="protein sequence ID" value="ELP85615.1"/>
    <property type="molecule type" value="Genomic_DNA"/>
</dbReference>
<accession>A0A0A1TZK9</accession>
<protein>
    <submittedName>
        <fullName evidence="2">Uncharacterized protein</fullName>
    </submittedName>
</protein>
<feature type="signal peptide" evidence="1">
    <location>
        <begin position="1"/>
        <end position="15"/>
    </location>
</feature>
<evidence type="ECO:0000313" key="2">
    <source>
        <dbReference type="EMBL" id="ELP85615.1"/>
    </source>
</evidence>